<geneLocation type="plasmid" evidence="1">
    <name>P1</name>
</geneLocation>
<dbReference type="AlphaFoldDB" id="Q52127"/>
<name>Q52127_9ZZZZ</name>
<accession>Q52127</accession>
<protein>
    <submittedName>
        <fullName evidence="1">Uncharacterized protein</fullName>
    </submittedName>
</protein>
<organism evidence="1">
    <name type="scientific">Plasmid P1</name>
    <dbReference type="NCBI Taxonomy" id="2471"/>
    <lineage>
        <taxon>other sequences</taxon>
        <taxon>plasmids</taxon>
    </lineage>
</organism>
<evidence type="ECO:0000313" key="1">
    <source>
        <dbReference type="EMBL" id="AAA88209.1"/>
    </source>
</evidence>
<proteinExistence type="predicted"/>
<keyword evidence="1" id="KW-0614">Plasmid</keyword>
<dbReference type="EMBL" id="M20307">
    <property type="protein sequence ID" value="AAA88209.1"/>
    <property type="molecule type" value="Genomic_DNA"/>
</dbReference>
<reference evidence="1" key="1">
    <citation type="journal article" date="1987" name="Plasmid">
        <title>Sequence and functional analysis of a divergent promoter from a cryptic plasmid of Lactobacillus acidophilus 168 S.</title>
        <authorList>
            <person name="Damiani G."/>
            <person name="Romagnoli S."/>
            <person name="Ferretti L."/>
            <person name="Morelli L."/>
            <person name="Bottazzi V."/>
            <person name="Sgaramella V."/>
        </authorList>
    </citation>
    <scope>NUCLEOTIDE SEQUENCE</scope>
    <source>
        <plasmid evidence="1">P1</plasmid>
    </source>
</reference>
<sequence length="120" mass="13985">MKLRKLLITTIATISLANGMGYIFTTNTQPVKAVSFEKLYNEDKKYAGKFHLVKITKRTPVYKNHSKNVINPKFRKGYVLKPGKKVWIQYFGNYGRTYVIGKSLKYCTFRVGTNWFKPLH</sequence>